<dbReference type="EMBL" id="BLBS01000042">
    <property type="protein sequence ID" value="GET90604.1"/>
    <property type="molecule type" value="Genomic_DNA"/>
</dbReference>
<reference evidence="1" key="1">
    <citation type="submission" date="2019-11" db="EMBL/GenBank/DDBJ databases">
        <title>Leishmania tarentolae CDS.</title>
        <authorList>
            <person name="Goto Y."/>
            <person name="Yamagishi J."/>
        </authorList>
    </citation>
    <scope>NUCLEOTIDE SEQUENCE [LARGE SCALE GENOMIC DNA]</scope>
    <source>
        <strain evidence="1">Parrot Tar II</strain>
    </source>
</reference>
<keyword evidence="2" id="KW-1185">Reference proteome</keyword>
<dbReference type="Proteomes" id="UP000419144">
    <property type="component" value="Unassembled WGS sequence"/>
</dbReference>
<proteinExistence type="predicted"/>
<comment type="caution">
    <text evidence="1">The sequence shown here is derived from an EMBL/GenBank/DDBJ whole genome shotgun (WGS) entry which is preliminary data.</text>
</comment>
<evidence type="ECO:0000313" key="2">
    <source>
        <dbReference type="Proteomes" id="UP000419144"/>
    </source>
</evidence>
<protein>
    <submittedName>
        <fullName evidence="1">Uncharacterized protein</fullName>
    </submittedName>
</protein>
<dbReference type="AlphaFoldDB" id="A0A640KNK8"/>
<gene>
    <name evidence="1" type="ORF">LtaPh_3002551</name>
</gene>
<organism evidence="1 2">
    <name type="scientific">Leishmania tarentolae</name>
    <name type="common">Sauroleishmania tarentolae</name>
    <dbReference type="NCBI Taxonomy" id="5689"/>
    <lineage>
        <taxon>Eukaryota</taxon>
        <taxon>Discoba</taxon>
        <taxon>Euglenozoa</taxon>
        <taxon>Kinetoplastea</taxon>
        <taxon>Metakinetoplastina</taxon>
        <taxon>Trypanosomatida</taxon>
        <taxon>Trypanosomatidae</taxon>
        <taxon>Leishmaniinae</taxon>
        <taxon>Leishmania</taxon>
        <taxon>lizard Leishmania</taxon>
    </lineage>
</organism>
<name>A0A640KNK8_LEITA</name>
<accession>A0A640KNK8</accession>
<dbReference type="VEuPathDB" id="TriTrypDB:LtaPh_3002551"/>
<sequence>MAPMKMPTTAPNVVPFKLPPSTTHKAPLAAAVASVATATEGLTGVTSRWKSPVVVEHVKSEEHEPISTLSVKRRLEVRRTGCLNALLLLRTASKWCSAWERQRSIVDRLLQW</sequence>
<evidence type="ECO:0000313" key="1">
    <source>
        <dbReference type="EMBL" id="GET90604.1"/>
    </source>
</evidence>